<dbReference type="SUPFAM" id="SSF50249">
    <property type="entry name" value="Nucleic acid-binding proteins"/>
    <property type="match status" value="1"/>
</dbReference>
<dbReference type="Proteomes" id="UP000002218">
    <property type="component" value="Chromosome"/>
</dbReference>
<dbReference type="RefSeq" id="WP_015747103.1">
    <property type="nucleotide sequence ID" value="NC_013235.1"/>
</dbReference>
<evidence type="ECO:0000313" key="6">
    <source>
        <dbReference type="Proteomes" id="UP000002218"/>
    </source>
</evidence>
<evidence type="ECO:0000256" key="2">
    <source>
        <dbReference type="PROSITE-ProRule" id="PRU00252"/>
    </source>
</evidence>
<dbReference type="PROSITE" id="PS50935">
    <property type="entry name" value="SSB"/>
    <property type="match status" value="1"/>
</dbReference>
<dbReference type="HOGENOM" id="CLU_078758_1_3_11"/>
<dbReference type="InterPro" id="IPR011344">
    <property type="entry name" value="ssDNA-bd"/>
</dbReference>
<dbReference type="NCBIfam" id="TIGR00621">
    <property type="entry name" value="ssb"/>
    <property type="match status" value="1"/>
</dbReference>
<dbReference type="Gene3D" id="2.40.50.140">
    <property type="entry name" value="Nucleic acid-binding proteins"/>
    <property type="match status" value="1"/>
</dbReference>
<dbReference type="STRING" id="479431.Namu_1811"/>
<dbReference type="KEGG" id="nml:Namu_1811"/>
<dbReference type="InterPro" id="IPR012340">
    <property type="entry name" value="NA-bd_OB-fold"/>
</dbReference>
<name>C8XGL8_NAKMY</name>
<dbReference type="CDD" id="cd04496">
    <property type="entry name" value="SSB_OBF"/>
    <property type="match status" value="1"/>
</dbReference>
<keyword evidence="6" id="KW-1185">Reference proteome</keyword>
<evidence type="ECO:0000256" key="4">
    <source>
        <dbReference type="SAM" id="MobiDB-lite"/>
    </source>
</evidence>
<dbReference type="InterPro" id="IPR000424">
    <property type="entry name" value="Primosome_PriB/ssb"/>
</dbReference>
<evidence type="ECO:0000313" key="5">
    <source>
        <dbReference type="EMBL" id="ACV78201.1"/>
    </source>
</evidence>
<organism evidence="5 6">
    <name type="scientific">Nakamurella multipartita (strain ATCC 700099 / DSM 44233 / CIP 104796 / JCM 9543 / NBRC 105858 / Y-104)</name>
    <name type="common">Microsphaera multipartita</name>
    <dbReference type="NCBI Taxonomy" id="479431"/>
    <lineage>
        <taxon>Bacteria</taxon>
        <taxon>Bacillati</taxon>
        <taxon>Actinomycetota</taxon>
        <taxon>Actinomycetes</taxon>
        <taxon>Nakamurellales</taxon>
        <taxon>Nakamurellaceae</taxon>
        <taxon>Nakamurella</taxon>
    </lineage>
</organism>
<protein>
    <recommendedName>
        <fullName evidence="3">Single-stranded DNA-binding protein</fullName>
    </recommendedName>
</protein>
<proteinExistence type="predicted"/>
<gene>
    <name evidence="5" type="ordered locus">Namu_1811</name>
</gene>
<dbReference type="eggNOG" id="COG0629">
    <property type="taxonomic scope" value="Bacteria"/>
</dbReference>
<feature type="compositionally biased region" description="Acidic residues" evidence="4">
    <location>
        <begin position="154"/>
        <end position="169"/>
    </location>
</feature>
<reference evidence="5 6" key="2">
    <citation type="journal article" date="2010" name="Stand. Genomic Sci.">
        <title>Complete genome sequence of Nakamurella multipartita type strain (Y-104).</title>
        <authorList>
            <person name="Tice H."/>
            <person name="Mayilraj S."/>
            <person name="Sims D."/>
            <person name="Lapidus A."/>
            <person name="Nolan M."/>
            <person name="Lucas S."/>
            <person name="Glavina Del Rio T."/>
            <person name="Copeland A."/>
            <person name="Cheng J.F."/>
            <person name="Meincke L."/>
            <person name="Bruce D."/>
            <person name="Goodwin L."/>
            <person name="Pitluck S."/>
            <person name="Ivanova N."/>
            <person name="Mavromatis K."/>
            <person name="Ovchinnikova G."/>
            <person name="Pati A."/>
            <person name="Chen A."/>
            <person name="Palaniappan K."/>
            <person name="Land M."/>
            <person name="Hauser L."/>
            <person name="Chang Y.J."/>
            <person name="Jeffries C.D."/>
            <person name="Detter J.C."/>
            <person name="Brettin T."/>
            <person name="Rohde M."/>
            <person name="Goker M."/>
            <person name="Bristow J."/>
            <person name="Eisen J.A."/>
            <person name="Markowitz V."/>
            <person name="Hugenholtz P."/>
            <person name="Kyrpides N.C."/>
            <person name="Klenk H.P."/>
            <person name="Chen F."/>
        </authorList>
    </citation>
    <scope>NUCLEOTIDE SEQUENCE [LARGE SCALE GENOMIC DNA]</scope>
    <source>
        <strain evidence="6">ATCC 700099 / DSM 44233 / CIP 104796 / JCM 9543 / NBRC 105858 / Y-104</strain>
    </source>
</reference>
<dbReference type="InParanoid" id="C8XGL8"/>
<sequence length="188" mass="19890">MSHAASITLVGRAGTDPQLSSGPTGDRVSLRVVATERRFDRGIQEWVDGDEFGVSVVCWKALATAVLGTVRRGDPVIVCGRIATRRFDKDGVTQYFTEIKADAIGLDVAKVGGRIARRSTDSWTTGGAAAESREEAATDQEAANRGAPEAAPADSDETLPPERYADEDPWGLRDTASVERGGELVGSG</sequence>
<dbReference type="GO" id="GO:0006260">
    <property type="term" value="P:DNA replication"/>
    <property type="evidence" value="ECO:0007669"/>
    <property type="project" value="InterPro"/>
</dbReference>
<feature type="compositionally biased region" description="Low complexity" evidence="4">
    <location>
        <begin position="141"/>
        <end position="153"/>
    </location>
</feature>
<dbReference type="EMBL" id="CP001737">
    <property type="protein sequence ID" value="ACV78201.1"/>
    <property type="molecule type" value="Genomic_DNA"/>
</dbReference>
<evidence type="ECO:0000256" key="1">
    <source>
        <dbReference type="ARBA" id="ARBA00023125"/>
    </source>
</evidence>
<feature type="region of interest" description="Disordered" evidence="4">
    <location>
        <begin position="119"/>
        <end position="188"/>
    </location>
</feature>
<dbReference type="GO" id="GO:0003697">
    <property type="term" value="F:single-stranded DNA binding"/>
    <property type="evidence" value="ECO:0007669"/>
    <property type="project" value="InterPro"/>
</dbReference>
<accession>C8XGL8</accession>
<dbReference type="Pfam" id="PF00436">
    <property type="entry name" value="SSB"/>
    <property type="match status" value="1"/>
</dbReference>
<dbReference type="AlphaFoldDB" id="C8XGL8"/>
<keyword evidence="1 2" id="KW-0238">DNA-binding</keyword>
<evidence type="ECO:0000256" key="3">
    <source>
        <dbReference type="RuleBase" id="RU000524"/>
    </source>
</evidence>
<reference evidence="6" key="1">
    <citation type="submission" date="2009-09" db="EMBL/GenBank/DDBJ databases">
        <title>The complete genome of Nakamurella multipartita DSM 44233.</title>
        <authorList>
            <consortium name="US DOE Joint Genome Institute (JGI-PGF)"/>
            <person name="Lucas S."/>
            <person name="Copeland A."/>
            <person name="Lapidus A."/>
            <person name="Glavina del Rio T."/>
            <person name="Dalin E."/>
            <person name="Tice H."/>
            <person name="Bruce D."/>
            <person name="Goodwin L."/>
            <person name="Pitluck S."/>
            <person name="Kyrpides N."/>
            <person name="Mavromatis K."/>
            <person name="Ivanova N."/>
            <person name="Ovchinnikova G."/>
            <person name="Sims D."/>
            <person name="Meincke L."/>
            <person name="Brettin T."/>
            <person name="Detter J.C."/>
            <person name="Han C."/>
            <person name="Larimer F."/>
            <person name="Land M."/>
            <person name="Hauser L."/>
            <person name="Markowitz V."/>
            <person name="Cheng J.-F."/>
            <person name="Hugenholtz P."/>
            <person name="Woyke T."/>
            <person name="Wu D."/>
            <person name="Klenk H.-P."/>
            <person name="Eisen J.A."/>
        </authorList>
    </citation>
    <scope>NUCLEOTIDE SEQUENCE [LARGE SCALE GENOMIC DNA]</scope>
    <source>
        <strain evidence="6">ATCC 700099 / DSM 44233 / CIP 104796 / JCM 9543 / NBRC 105858 / Y-104</strain>
    </source>
</reference>